<dbReference type="Pfam" id="PF13419">
    <property type="entry name" value="HAD_2"/>
    <property type="match status" value="1"/>
</dbReference>
<organism evidence="1 2">
    <name type="scientific">Gigaspora margarita</name>
    <dbReference type="NCBI Taxonomy" id="4874"/>
    <lineage>
        <taxon>Eukaryota</taxon>
        <taxon>Fungi</taxon>
        <taxon>Fungi incertae sedis</taxon>
        <taxon>Mucoromycota</taxon>
        <taxon>Glomeromycotina</taxon>
        <taxon>Glomeromycetes</taxon>
        <taxon>Diversisporales</taxon>
        <taxon>Gigasporaceae</taxon>
        <taxon>Gigaspora</taxon>
    </lineage>
</organism>
<dbReference type="EMBL" id="CAJVQB010100171">
    <property type="protein sequence ID" value="CAG8850237.1"/>
    <property type="molecule type" value="Genomic_DNA"/>
</dbReference>
<name>A0ABN7X7U1_GIGMA</name>
<proteinExistence type="predicted"/>
<dbReference type="Proteomes" id="UP000789901">
    <property type="component" value="Unassembled WGS sequence"/>
</dbReference>
<dbReference type="InterPro" id="IPR023214">
    <property type="entry name" value="HAD_sf"/>
</dbReference>
<dbReference type="InterPro" id="IPR041492">
    <property type="entry name" value="HAD_2"/>
</dbReference>
<evidence type="ECO:0000313" key="1">
    <source>
        <dbReference type="EMBL" id="CAG8850237.1"/>
    </source>
</evidence>
<feature type="non-terminal residue" evidence="1">
    <location>
        <position position="1"/>
    </location>
</feature>
<dbReference type="SUPFAM" id="SSF56784">
    <property type="entry name" value="HAD-like"/>
    <property type="match status" value="1"/>
</dbReference>
<sequence length="159" mass="18576">YCIKVDDFEKIRNEFTPKFDDLELIFYVKEFVESLHKTGVKIVLIDFISIFDKIFCGDDVEVTKFGNNKYKAVLEYMSLALKECLVFEDSLHGVNLALSQNIKVIWVQDKLMKDSFNDKQLGVDQAIPCITFHIQDLYLFELSRKKLEPDHKKNGVELQ</sequence>
<keyword evidence="2" id="KW-1185">Reference proteome</keyword>
<dbReference type="Gene3D" id="3.40.50.1000">
    <property type="entry name" value="HAD superfamily/HAD-like"/>
    <property type="match status" value="1"/>
</dbReference>
<gene>
    <name evidence="1" type="ORF">GMARGA_LOCUS40117</name>
</gene>
<reference evidence="1 2" key="1">
    <citation type="submission" date="2021-06" db="EMBL/GenBank/DDBJ databases">
        <authorList>
            <person name="Kallberg Y."/>
            <person name="Tangrot J."/>
            <person name="Rosling A."/>
        </authorList>
    </citation>
    <scope>NUCLEOTIDE SEQUENCE [LARGE SCALE GENOMIC DNA]</scope>
    <source>
        <strain evidence="1 2">120-4 pot B 10/14</strain>
    </source>
</reference>
<protein>
    <submittedName>
        <fullName evidence="1">7704_t:CDS:1</fullName>
    </submittedName>
</protein>
<evidence type="ECO:0000313" key="2">
    <source>
        <dbReference type="Proteomes" id="UP000789901"/>
    </source>
</evidence>
<accession>A0ABN7X7U1</accession>
<comment type="caution">
    <text evidence="1">The sequence shown here is derived from an EMBL/GenBank/DDBJ whole genome shotgun (WGS) entry which is preliminary data.</text>
</comment>
<dbReference type="InterPro" id="IPR036412">
    <property type="entry name" value="HAD-like_sf"/>
</dbReference>